<keyword evidence="2" id="KW-0963">Cytoplasm</keyword>
<dbReference type="PROSITE" id="PS00741">
    <property type="entry name" value="DH_1"/>
    <property type="match status" value="1"/>
</dbReference>
<evidence type="ECO:0000256" key="2">
    <source>
        <dbReference type="ARBA" id="ARBA00022490"/>
    </source>
</evidence>
<dbReference type="Proteomes" id="UP000789831">
    <property type="component" value="Unassembled WGS sequence"/>
</dbReference>
<dbReference type="Pfam" id="PF00621">
    <property type="entry name" value="RhoGEF"/>
    <property type="match status" value="1"/>
</dbReference>
<gene>
    <name evidence="5" type="ORF">AGERDE_LOCUS6416</name>
</gene>
<keyword evidence="6" id="KW-1185">Reference proteome</keyword>
<dbReference type="EMBL" id="CAJVPL010000997">
    <property type="protein sequence ID" value="CAG8545852.1"/>
    <property type="molecule type" value="Genomic_DNA"/>
</dbReference>
<proteinExistence type="predicted"/>
<dbReference type="OrthoDB" id="1716625at2759"/>
<feature type="region of interest" description="Disordered" evidence="3">
    <location>
        <begin position="1"/>
        <end position="45"/>
    </location>
</feature>
<name>A0A9N9AY47_9GLOM</name>
<organism evidence="5 6">
    <name type="scientific">Ambispora gerdemannii</name>
    <dbReference type="NCBI Taxonomy" id="144530"/>
    <lineage>
        <taxon>Eukaryota</taxon>
        <taxon>Fungi</taxon>
        <taxon>Fungi incertae sedis</taxon>
        <taxon>Mucoromycota</taxon>
        <taxon>Glomeromycotina</taxon>
        <taxon>Glomeromycetes</taxon>
        <taxon>Archaeosporales</taxon>
        <taxon>Ambisporaceae</taxon>
        <taxon>Ambispora</taxon>
    </lineage>
</organism>
<feature type="region of interest" description="Disordered" evidence="3">
    <location>
        <begin position="70"/>
        <end position="114"/>
    </location>
</feature>
<evidence type="ECO:0000256" key="1">
    <source>
        <dbReference type="ARBA" id="ARBA00004496"/>
    </source>
</evidence>
<dbReference type="PANTHER" id="PTHR46006">
    <property type="entry name" value="RHO GUANINE NUCLEOTIDE EXCHANGE FACTOR AT 64C, ISOFORM A"/>
    <property type="match status" value="1"/>
</dbReference>
<dbReference type="GO" id="GO:0035025">
    <property type="term" value="P:positive regulation of Rho protein signal transduction"/>
    <property type="evidence" value="ECO:0007669"/>
    <property type="project" value="TreeGrafter"/>
</dbReference>
<dbReference type="PANTHER" id="PTHR46006:SF6">
    <property type="entry name" value="INTERSECTIN-2 ISOFORM X1"/>
    <property type="match status" value="1"/>
</dbReference>
<dbReference type="InterPro" id="IPR001331">
    <property type="entry name" value="GDS_CDC24_CS"/>
</dbReference>
<dbReference type="GO" id="GO:0005737">
    <property type="term" value="C:cytoplasm"/>
    <property type="evidence" value="ECO:0007669"/>
    <property type="project" value="UniProtKB-SubCell"/>
</dbReference>
<dbReference type="CDD" id="cd00160">
    <property type="entry name" value="RhoGEF"/>
    <property type="match status" value="1"/>
</dbReference>
<dbReference type="GO" id="GO:0005085">
    <property type="term" value="F:guanyl-nucleotide exchange factor activity"/>
    <property type="evidence" value="ECO:0007669"/>
    <property type="project" value="InterPro"/>
</dbReference>
<accession>A0A9N9AY47</accession>
<dbReference type="InterPro" id="IPR000219">
    <property type="entry name" value="DH_dom"/>
</dbReference>
<dbReference type="AlphaFoldDB" id="A0A9N9AY47"/>
<comment type="subcellular location">
    <subcellularLocation>
        <location evidence="1">Cytoplasm</location>
    </subcellularLocation>
</comment>
<protein>
    <submittedName>
        <fullName evidence="5">8506_t:CDS:1</fullName>
    </submittedName>
</protein>
<feature type="compositionally biased region" description="Low complexity" evidence="3">
    <location>
        <begin position="72"/>
        <end position="92"/>
    </location>
</feature>
<feature type="compositionally biased region" description="Low complexity" evidence="3">
    <location>
        <begin position="26"/>
        <end position="45"/>
    </location>
</feature>
<dbReference type="InterPro" id="IPR035899">
    <property type="entry name" value="DBL_dom_sf"/>
</dbReference>
<evidence type="ECO:0000313" key="5">
    <source>
        <dbReference type="EMBL" id="CAG8545852.1"/>
    </source>
</evidence>
<feature type="compositionally biased region" description="Basic and acidic residues" evidence="3">
    <location>
        <begin position="9"/>
        <end position="19"/>
    </location>
</feature>
<dbReference type="InterPro" id="IPR051480">
    <property type="entry name" value="Endocytic_GEF_Adapter"/>
</dbReference>
<dbReference type="SMART" id="SM00325">
    <property type="entry name" value="RhoGEF"/>
    <property type="match status" value="1"/>
</dbReference>
<dbReference type="PROSITE" id="PS50010">
    <property type="entry name" value="DH_2"/>
    <property type="match status" value="1"/>
</dbReference>
<reference evidence="5" key="1">
    <citation type="submission" date="2021-06" db="EMBL/GenBank/DDBJ databases">
        <authorList>
            <person name="Kallberg Y."/>
            <person name="Tangrot J."/>
            <person name="Rosling A."/>
        </authorList>
    </citation>
    <scope>NUCLEOTIDE SEQUENCE</scope>
    <source>
        <strain evidence="5">MT106</strain>
    </source>
</reference>
<evidence type="ECO:0000256" key="3">
    <source>
        <dbReference type="SAM" id="MobiDB-lite"/>
    </source>
</evidence>
<evidence type="ECO:0000259" key="4">
    <source>
        <dbReference type="PROSITE" id="PS50010"/>
    </source>
</evidence>
<sequence>MSLLQKFGSFRERTSRRSELVTSIHQTTTATPTTPTAKTTDQTKTSSKFKFSKKLHIPFFNNTAKTAPSDATLHPTVHSPSPSSNSSTTLVNDLDDDKASAKSVSSSHKKNNLHQRRQTIIHRIDNGCKRNTIWTDTVDTELANNLSPLELKRQEVLFEIIKTEAEYVRDLRLIEELFIQPIKAAEAKCNKTAVPENLTKVFNAISYFLFIHEVISNCLNERQENEAPLVRSISDILLAYVWVFRAYAPYLIHYEEALRELNESLRRKDKLGRLVKKQQKIPACRNMPLTTYLLKPFQRLLKYPLLIQNLLKYTDKDLGNDYENTVTLKTKLDDVLQDVEEQKRTHENKERLRGLESRIHGLAGFRLAVDNRQLLREEPAFQYLTLVKKPSVRKSLTVLTSPSANLRRHSVRNLYALECNDIVLLAEKTGENRNGDAIYRLISNPQRSPLDEEPVIVRKASDSGVFYDN</sequence>
<dbReference type="Gene3D" id="1.20.900.10">
    <property type="entry name" value="Dbl homology (DH) domain"/>
    <property type="match status" value="1"/>
</dbReference>
<feature type="domain" description="DH" evidence="4">
    <location>
        <begin position="152"/>
        <end position="342"/>
    </location>
</feature>
<dbReference type="SUPFAM" id="SSF48065">
    <property type="entry name" value="DBL homology domain (DH-domain)"/>
    <property type="match status" value="1"/>
</dbReference>
<dbReference type="GO" id="GO:0035556">
    <property type="term" value="P:intracellular signal transduction"/>
    <property type="evidence" value="ECO:0007669"/>
    <property type="project" value="InterPro"/>
</dbReference>
<evidence type="ECO:0000313" key="6">
    <source>
        <dbReference type="Proteomes" id="UP000789831"/>
    </source>
</evidence>
<comment type="caution">
    <text evidence="5">The sequence shown here is derived from an EMBL/GenBank/DDBJ whole genome shotgun (WGS) entry which is preliminary data.</text>
</comment>